<dbReference type="AlphaFoldDB" id="A0A3N2C0K7"/>
<evidence type="ECO:0000313" key="2">
    <source>
        <dbReference type="Proteomes" id="UP000266915"/>
    </source>
</evidence>
<accession>A0A3N2C0K7</accession>
<dbReference type="InterPro" id="IPR011335">
    <property type="entry name" value="Restrct_endonuc-II-like"/>
</dbReference>
<evidence type="ECO:0008006" key="3">
    <source>
        <dbReference type="Google" id="ProtNLM"/>
    </source>
</evidence>
<dbReference type="EMBL" id="RKHL01000001">
    <property type="protein sequence ID" value="ROR81039.1"/>
    <property type="molecule type" value="Genomic_DNA"/>
</dbReference>
<dbReference type="RefSeq" id="WP_085510301.1">
    <property type="nucleotide sequence ID" value="NZ_FXAP01000001.1"/>
</dbReference>
<sequence>MVLRRPLPLELDKQPFSMADADELGVPRSRLRASDLATPHRGVRAPLDQPTDIPGRCHAYAPLLHDGQFFSHVSAAALHGLPVPTWEHEAPLDVASIAPARAPRGAGVRGHQLDGDHWEVVAVEGLPVLTAVDAWCQLGTRLPLDDLVIAGDVLLRRKRPLASEQQIVRGLARMNGRRGAKRLRLAFSMMRPRTDSPMETALRLLIVRAGLPEPLVNEVITDAHGRFLALGDLVYPEQRVLVEYDGGTHFTDERQIFHDIDRLDRVMAAGWRVIRVNRSHLTDPSPILTALARELSLPASRGAPD</sequence>
<reference evidence="1 2" key="1">
    <citation type="submission" date="2018-11" db="EMBL/GenBank/DDBJ databases">
        <title>Sequencing the genomes of 1000 actinobacteria strains.</title>
        <authorList>
            <person name="Klenk H.-P."/>
        </authorList>
    </citation>
    <scope>NUCLEOTIDE SEQUENCE [LARGE SCALE GENOMIC DNA]</scope>
    <source>
        <strain evidence="1 2">DSM 14012</strain>
    </source>
</reference>
<dbReference type="Gene3D" id="3.40.960.10">
    <property type="entry name" value="VSR Endonuclease"/>
    <property type="match status" value="1"/>
</dbReference>
<dbReference type="SUPFAM" id="SSF52980">
    <property type="entry name" value="Restriction endonuclease-like"/>
    <property type="match status" value="1"/>
</dbReference>
<organism evidence="1 2">
    <name type="scientific">Plantibacter flavus</name>
    <dbReference type="NCBI Taxonomy" id="150123"/>
    <lineage>
        <taxon>Bacteria</taxon>
        <taxon>Bacillati</taxon>
        <taxon>Actinomycetota</taxon>
        <taxon>Actinomycetes</taxon>
        <taxon>Micrococcales</taxon>
        <taxon>Microbacteriaceae</taxon>
        <taxon>Plantibacter</taxon>
    </lineage>
</organism>
<protein>
    <recommendedName>
        <fullName evidence="3">DUF559 domain-containing protein</fullName>
    </recommendedName>
</protein>
<keyword evidence="2" id="KW-1185">Reference proteome</keyword>
<proteinExistence type="predicted"/>
<gene>
    <name evidence="1" type="ORF">EDD42_1086</name>
</gene>
<comment type="caution">
    <text evidence="1">The sequence shown here is derived from an EMBL/GenBank/DDBJ whole genome shotgun (WGS) entry which is preliminary data.</text>
</comment>
<evidence type="ECO:0000313" key="1">
    <source>
        <dbReference type="EMBL" id="ROR81039.1"/>
    </source>
</evidence>
<name>A0A3N2C0K7_9MICO</name>
<dbReference type="Proteomes" id="UP000266915">
    <property type="component" value="Unassembled WGS sequence"/>
</dbReference>